<feature type="compositionally biased region" description="Low complexity" evidence="1">
    <location>
        <begin position="387"/>
        <end position="403"/>
    </location>
</feature>
<feature type="compositionally biased region" description="Polar residues" evidence="1">
    <location>
        <begin position="338"/>
        <end position="349"/>
    </location>
</feature>
<feature type="compositionally biased region" description="Basic and acidic residues" evidence="1">
    <location>
        <begin position="82"/>
        <end position="96"/>
    </location>
</feature>
<feature type="compositionally biased region" description="Basic and acidic residues" evidence="1">
    <location>
        <begin position="587"/>
        <end position="596"/>
    </location>
</feature>
<evidence type="ECO:0000313" key="2">
    <source>
        <dbReference type="EMBL" id="KAK5102161.1"/>
    </source>
</evidence>
<feature type="region of interest" description="Disordered" evidence="1">
    <location>
        <begin position="365"/>
        <end position="439"/>
    </location>
</feature>
<gene>
    <name evidence="2" type="ORF">LTR24_000392</name>
</gene>
<evidence type="ECO:0000313" key="3">
    <source>
        <dbReference type="Proteomes" id="UP001345013"/>
    </source>
</evidence>
<feature type="region of interest" description="Disordered" evidence="1">
    <location>
        <begin position="36"/>
        <end position="96"/>
    </location>
</feature>
<evidence type="ECO:0000256" key="1">
    <source>
        <dbReference type="SAM" id="MobiDB-lite"/>
    </source>
</evidence>
<protein>
    <submittedName>
        <fullName evidence="2">Uncharacterized protein</fullName>
    </submittedName>
</protein>
<dbReference type="Proteomes" id="UP001345013">
    <property type="component" value="Unassembled WGS sequence"/>
</dbReference>
<feature type="compositionally biased region" description="Polar residues" evidence="1">
    <location>
        <begin position="643"/>
        <end position="653"/>
    </location>
</feature>
<feature type="region of interest" description="Disordered" evidence="1">
    <location>
        <begin position="587"/>
        <end position="655"/>
    </location>
</feature>
<keyword evidence="3" id="KW-1185">Reference proteome</keyword>
<feature type="region of interest" description="Disordered" evidence="1">
    <location>
        <begin position="329"/>
        <end position="349"/>
    </location>
</feature>
<organism evidence="2 3">
    <name type="scientific">Lithohypha guttulata</name>
    <dbReference type="NCBI Taxonomy" id="1690604"/>
    <lineage>
        <taxon>Eukaryota</taxon>
        <taxon>Fungi</taxon>
        <taxon>Dikarya</taxon>
        <taxon>Ascomycota</taxon>
        <taxon>Pezizomycotina</taxon>
        <taxon>Eurotiomycetes</taxon>
        <taxon>Chaetothyriomycetidae</taxon>
        <taxon>Chaetothyriales</taxon>
        <taxon>Trichomeriaceae</taxon>
        <taxon>Lithohypha</taxon>
    </lineage>
</organism>
<feature type="region of interest" description="Disordered" evidence="1">
    <location>
        <begin position="1"/>
        <end position="22"/>
    </location>
</feature>
<feature type="compositionally biased region" description="Acidic residues" evidence="1">
    <location>
        <begin position="604"/>
        <end position="620"/>
    </location>
</feature>
<sequence>MARVKDSIETPPHGELTDFDTFASAMTTAPLDDLHKYFDSDDEQDLEDNYDGDDSDKENEDEFDGLKYTNDPPNAYFEDADNSDHGPDNDDHNVNDYGHTKGYEYFDPRLDIDLSKLRPSHAASRHLNPHLQKTIDKTELMLEQLSIQAQSIVEEQPMSTQIILANQALEHVFKPYGMHGSQAQFSASVMKFLAGGDTVRRPGNEGRDKSKDGKLRFAEVGTANTVDGESKEKREKLKRKASGEEKLVSDIGEGLVKIKVPRVQVEDDVVAVRKHLPKDTESKATTHRADDTNVFGERVGYGFQSASTVPLEGSWASVDSLSFRKTSGPLDMNEAENNHTLTSISTSTTDEPNLYLDEFEAIKLKPQDQAPRNPFQTYHYGPDNALTSTSTSTPSTSKTPFTPLASTFSQSLRLHPPSTSTLPSSTLPPQHQQQSNYACTHDPASNAALSRALYNPISLRLSWPATTRSSARPCMPTPGLLDSLNNIVHLTNAEARFMLSYYVRKYERPVGLRGAQAANGSGGAPHAVFRLGIAQYLMSRVGKVVDHKESDALGLNPEARRVLGEVWEQHPSTRAWFDEGLVGGEGGYRDESRAEDYDGADNSLEAEPDLVMSDDDDIGDVENGTASPSTPYRRRSNSNSSRVNHTPTPTTDGLNPLEKALLARACNVSVETVDAYWDDMRWKTRGWGAMKAWCTAQDKMRIARVKAEGRW</sequence>
<reference evidence="2 3" key="1">
    <citation type="submission" date="2023-08" db="EMBL/GenBank/DDBJ databases">
        <title>Black Yeasts Isolated from many extreme environments.</title>
        <authorList>
            <person name="Coleine C."/>
            <person name="Stajich J.E."/>
            <person name="Selbmann L."/>
        </authorList>
    </citation>
    <scope>NUCLEOTIDE SEQUENCE [LARGE SCALE GENOMIC DNA]</scope>
    <source>
        <strain evidence="2 3">CCFEE 5885</strain>
    </source>
</reference>
<proteinExistence type="predicted"/>
<feature type="compositionally biased region" description="Low complexity" evidence="1">
    <location>
        <begin position="411"/>
        <end position="429"/>
    </location>
</feature>
<accession>A0ABR0KNP0</accession>
<dbReference type="EMBL" id="JAVRRG010000003">
    <property type="protein sequence ID" value="KAK5102161.1"/>
    <property type="molecule type" value="Genomic_DNA"/>
</dbReference>
<comment type="caution">
    <text evidence="2">The sequence shown here is derived from an EMBL/GenBank/DDBJ whole genome shotgun (WGS) entry which is preliminary data.</text>
</comment>
<feature type="compositionally biased region" description="Acidic residues" evidence="1">
    <location>
        <begin position="40"/>
        <end position="63"/>
    </location>
</feature>
<name>A0ABR0KNP0_9EURO</name>